<dbReference type="Pfam" id="PF04127">
    <property type="entry name" value="DFP"/>
    <property type="match status" value="1"/>
</dbReference>
<feature type="compositionally biased region" description="Basic and acidic residues" evidence="5">
    <location>
        <begin position="405"/>
        <end position="419"/>
    </location>
</feature>
<dbReference type="Pfam" id="PF02441">
    <property type="entry name" value="Flavoprotein"/>
    <property type="match status" value="1"/>
</dbReference>
<comment type="pathway">
    <text evidence="3 4">Cofactor biosynthesis; coenzyme A biosynthesis; CoA from (R)-pantothenate: step 2/5.</text>
</comment>
<dbReference type="EMBL" id="OKRB01000101">
    <property type="protein sequence ID" value="SPE24174.1"/>
    <property type="molecule type" value="Genomic_DNA"/>
</dbReference>
<feature type="binding site" evidence="3">
    <location>
        <position position="341"/>
    </location>
    <ligand>
        <name>CTP</name>
        <dbReference type="ChEBI" id="CHEBI:37563"/>
    </ligand>
</feature>
<evidence type="ECO:0000259" key="7">
    <source>
        <dbReference type="Pfam" id="PF04127"/>
    </source>
</evidence>
<feature type="region of interest" description="Disordered" evidence="5">
    <location>
        <begin position="404"/>
        <end position="440"/>
    </location>
</feature>
<feature type="binding site" evidence="3">
    <location>
        <position position="279"/>
    </location>
    <ligand>
        <name>CTP</name>
        <dbReference type="ChEBI" id="CHEBI:37563"/>
    </ligand>
</feature>
<comment type="function">
    <text evidence="3">Catalyzes two sequential steps in the biosynthesis of coenzyme A. In the first step cysteine is conjugated to 4'-phosphopantothenate to form 4-phosphopantothenoylcysteine. In the second step the latter compound is decarboxylated to form 4'-phosphopantotheine.</text>
</comment>
<dbReference type="GO" id="GO:0015941">
    <property type="term" value="P:pantothenate catabolic process"/>
    <property type="evidence" value="ECO:0007669"/>
    <property type="project" value="InterPro"/>
</dbReference>
<comment type="pathway">
    <text evidence="3 4">Cofactor biosynthesis; coenzyme A biosynthesis; CoA from (R)-pantothenate: step 3/5.</text>
</comment>
<evidence type="ECO:0000256" key="2">
    <source>
        <dbReference type="ARBA" id="ARBA00023239"/>
    </source>
</evidence>
<dbReference type="InterPro" id="IPR003382">
    <property type="entry name" value="Flavoprotein"/>
</dbReference>
<evidence type="ECO:0000256" key="5">
    <source>
        <dbReference type="SAM" id="MobiDB-lite"/>
    </source>
</evidence>
<organism evidence="8 9">
    <name type="scientific">Candidatus Sulfuritelmatomonas gaucii</name>
    <dbReference type="NCBI Taxonomy" id="2043161"/>
    <lineage>
        <taxon>Bacteria</taxon>
        <taxon>Pseudomonadati</taxon>
        <taxon>Acidobacteriota</taxon>
        <taxon>Terriglobia</taxon>
        <taxon>Terriglobales</taxon>
        <taxon>Acidobacteriaceae</taxon>
        <taxon>Candidatus Sulfuritelmatomonas</taxon>
    </lineage>
</organism>
<evidence type="ECO:0000259" key="6">
    <source>
        <dbReference type="Pfam" id="PF02441"/>
    </source>
</evidence>
<dbReference type="NCBIfam" id="TIGR00521">
    <property type="entry name" value="coaBC_dfp"/>
    <property type="match status" value="1"/>
</dbReference>
<accession>A0A2N9LM18</accession>
<feature type="active site" description="Proton donor" evidence="3">
    <location>
        <position position="158"/>
    </location>
</feature>
<dbReference type="OrthoDB" id="9802554at2"/>
<feature type="binding site" evidence="3">
    <location>
        <position position="337"/>
    </location>
    <ligand>
        <name>CTP</name>
        <dbReference type="ChEBI" id="CHEBI:37563"/>
    </ligand>
</feature>
<dbReference type="GO" id="GO:0004633">
    <property type="term" value="F:phosphopantothenoylcysteine decarboxylase activity"/>
    <property type="evidence" value="ECO:0007669"/>
    <property type="project" value="UniProtKB-UniRule"/>
</dbReference>
<dbReference type="GO" id="GO:0015937">
    <property type="term" value="P:coenzyme A biosynthetic process"/>
    <property type="evidence" value="ECO:0007669"/>
    <property type="project" value="UniProtKB-UniRule"/>
</dbReference>
<dbReference type="Gene3D" id="3.40.50.10300">
    <property type="entry name" value="CoaB-like"/>
    <property type="match status" value="1"/>
</dbReference>
<dbReference type="UniPathway" id="UPA00241">
    <property type="reaction ID" value="UER00353"/>
</dbReference>
<proteinExistence type="inferred from homology"/>
<evidence type="ECO:0000313" key="9">
    <source>
        <dbReference type="Proteomes" id="UP000239735"/>
    </source>
</evidence>
<dbReference type="InterPro" id="IPR036551">
    <property type="entry name" value="Flavin_trans-like"/>
</dbReference>
<dbReference type="Proteomes" id="UP000239735">
    <property type="component" value="Unassembled WGS sequence"/>
</dbReference>
<comment type="similarity">
    <text evidence="3 4">In the N-terminal section; belongs to the HFCD (homo-oligomeric flavin containing Cys decarboxylase) superfamily.</text>
</comment>
<feature type="region of interest" description="Phosphopantothenoylcysteine decarboxylase" evidence="3">
    <location>
        <begin position="1"/>
        <end position="190"/>
    </location>
</feature>
<feature type="binding site" evidence="3">
    <location>
        <position position="323"/>
    </location>
    <ligand>
        <name>CTP</name>
        <dbReference type="ChEBI" id="CHEBI:37563"/>
    </ligand>
</feature>
<keyword evidence="3 4" id="KW-0436">Ligase</keyword>
<keyword evidence="3 4" id="KW-0288">FMN</keyword>
<dbReference type="PANTHER" id="PTHR14359">
    <property type="entry name" value="HOMO-OLIGOMERIC FLAVIN CONTAINING CYS DECARBOXYLASE FAMILY"/>
    <property type="match status" value="1"/>
</dbReference>
<sequence length="440" mass="46852">MRVVVGVSGGIAAYKAAELVRALQRQAVEVHVVMTAAAQRFVQPLTFAALTGYKVFTSLWEEASDPGAEQKGIDHIAEAQWADALVVAPATANILAKFAHGIADDFLSTLYLATTSPVLVAPAMNVNMWNHPATQANVATLQDRGVRIIEPGTGELACGMVGEGRMAEPEAIAAAVLGVLGRRNDLAGEVVLVTAGGTREALDPVRFIGNRSSGKMGYALAEAARSRGAKVILVSGPTGLRAPRQCEMVQVTTAEEMRSAVLARMNDATLVIKAAAVADYRPVSVSEQKLKRTGSMTLELAPTEDILAEVVRRRRPGQLIVGFAAETENRMENGRAKLMKKGADAIVVNDVSGEGVGIDADTNAATFLSAATSVEMPEMPKRELADRILDEILALRRPRPLVAEFGEHQDAKTRDEQSAQDRVLSESMPSGAGRRQLIVE</sequence>
<keyword evidence="2 3" id="KW-0456">Lyase</keyword>
<keyword evidence="3 4" id="KW-0285">Flavoprotein</keyword>
<comment type="caution">
    <text evidence="3">Lacks conserved residue(s) required for the propagation of feature annotation.</text>
</comment>
<feature type="domain" description="DNA/pantothenate metabolism flavoprotein C-terminal" evidence="7">
    <location>
        <begin position="186"/>
        <end position="394"/>
    </location>
</feature>
<evidence type="ECO:0000256" key="4">
    <source>
        <dbReference type="RuleBase" id="RU364078"/>
    </source>
</evidence>
<keyword evidence="3" id="KW-0479">Metal-binding</keyword>
<dbReference type="SUPFAM" id="SSF52507">
    <property type="entry name" value="Homo-oligomeric flavin-containing Cys decarboxylases, HFCD"/>
    <property type="match status" value="1"/>
</dbReference>
<comment type="cofactor">
    <cofactor evidence="3">
        <name>FMN</name>
        <dbReference type="ChEBI" id="CHEBI:58210"/>
    </cofactor>
    <text evidence="3">Binds 1 FMN per subunit.</text>
</comment>
<evidence type="ECO:0000256" key="1">
    <source>
        <dbReference type="ARBA" id="ARBA00022793"/>
    </source>
</evidence>
<evidence type="ECO:0000313" key="8">
    <source>
        <dbReference type="EMBL" id="SPE24174.1"/>
    </source>
</evidence>
<dbReference type="InterPro" id="IPR007085">
    <property type="entry name" value="DNA/pantothenate-metab_flavo_C"/>
</dbReference>
<dbReference type="GO" id="GO:0071513">
    <property type="term" value="C:phosphopantothenoylcysteine decarboxylase complex"/>
    <property type="evidence" value="ECO:0007669"/>
    <property type="project" value="TreeGrafter"/>
</dbReference>
<protein>
    <recommendedName>
        <fullName evidence="3">Coenzyme A biosynthesis bifunctional protein CoaBC</fullName>
    </recommendedName>
    <alternativeName>
        <fullName evidence="3">DNA/pantothenate metabolism flavoprotein</fullName>
    </alternativeName>
    <alternativeName>
        <fullName evidence="3">Phosphopantothenoylcysteine synthetase/decarboxylase</fullName>
        <shortName evidence="3">PPCS-PPCDC</shortName>
    </alternativeName>
    <domain>
        <recommendedName>
            <fullName evidence="3">Phosphopantothenoylcysteine decarboxylase</fullName>
            <shortName evidence="3">PPC decarboxylase</shortName>
            <shortName evidence="3">PPC-DC</shortName>
            <ecNumber evidence="3">4.1.1.36</ecNumber>
        </recommendedName>
        <alternativeName>
            <fullName evidence="3">CoaC</fullName>
        </alternativeName>
    </domain>
    <domain>
        <recommendedName>
            <fullName evidence="3">Phosphopantothenate--cysteine ligase</fullName>
            <ecNumber evidence="3">6.3.2.5</ecNumber>
        </recommendedName>
        <alternativeName>
            <fullName evidence="3">CoaB</fullName>
        </alternativeName>
        <alternativeName>
            <fullName evidence="3">Phosphopantothenoylcysteine synthetase</fullName>
            <shortName evidence="3">PPC synthetase</shortName>
            <shortName evidence="3">PPC-S</shortName>
        </alternativeName>
    </domain>
</protein>
<keyword evidence="3" id="KW-0511">Multifunctional enzyme</keyword>
<name>A0A2N9LM18_9BACT</name>
<dbReference type="InterPro" id="IPR005252">
    <property type="entry name" value="CoaBC"/>
</dbReference>
<dbReference type="Gene3D" id="3.40.50.1950">
    <property type="entry name" value="Flavin prenyltransferase-like"/>
    <property type="match status" value="1"/>
</dbReference>
<comment type="similarity">
    <text evidence="3 4">In the C-terminal section; belongs to the PPC synthetase family.</text>
</comment>
<comment type="function">
    <text evidence="4">Catalyzes two steps in the biosynthesis of coenzyme A. In the first step cysteine is conjugated to 4'-phosphopantothenate to form 4-phosphopantothenoylcysteine, in the latter compound is decarboxylated to form 4'-phosphopantotheine.</text>
</comment>
<dbReference type="PANTHER" id="PTHR14359:SF6">
    <property type="entry name" value="PHOSPHOPANTOTHENOYLCYSTEINE DECARBOXYLASE"/>
    <property type="match status" value="1"/>
</dbReference>
<dbReference type="GO" id="GO:0046872">
    <property type="term" value="F:metal ion binding"/>
    <property type="evidence" value="ECO:0007669"/>
    <property type="project" value="UniProtKB-KW"/>
</dbReference>
<feature type="domain" description="Flavoprotein" evidence="6">
    <location>
        <begin position="1"/>
        <end position="178"/>
    </location>
</feature>
<evidence type="ECO:0000256" key="3">
    <source>
        <dbReference type="HAMAP-Rule" id="MF_02225"/>
    </source>
</evidence>
<keyword evidence="1 3" id="KW-0210">Decarboxylase</keyword>
<dbReference type="AlphaFoldDB" id="A0A2N9LM18"/>
<comment type="cofactor">
    <cofactor evidence="3">
        <name>Mg(2+)</name>
        <dbReference type="ChEBI" id="CHEBI:18420"/>
    </cofactor>
</comment>
<comment type="catalytic activity">
    <reaction evidence="3 4">
        <text>(R)-4'-phosphopantothenate + L-cysteine + CTP = N-[(R)-4-phosphopantothenoyl]-L-cysteine + CMP + diphosphate + H(+)</text>
        <dbReference type="Rhea" id="RHEA:19397"/>
        <dbReference type="ChEBI" id="CHEBI:10986"/>
        <dbReference type="ChEBI" id="CHEBI:15378"/>
        <dbReference type="ChEBI" id="CHEBI:33019"/>
        <dbReference type="ChEBI" id="CHEBI:35235"/>
        <dbReference type="ChEBI" id="CHEBI:37563"/>
        <dbReference type="ChEBI" id="CHEBI:59458"/>
        <dbReference type="ChEBI" id="CHEBI:60377"/>
        <dbReference type="EC" id="6.3.2.5"/>
    </reaction>
</comment>
<dbReference type="EC" id="4.1.1.36" evidence="3"/>
<keyword evidence="3" id="KW-0460">Magnesium</keyword>
<feature type="binding site" evidence="3">
    <location>
        <position position="289"/>
    </location>
    <ligand>
        <name>CTP</name>
        <dbReference type="ChEBI" id="CHEBI:37563"/>
    </ligand>
</feature>
<dbReference type="SUPFAM" id="SSF102645">
    <property type="entry name" value="CoaB-like"/>
    <property type="match status" value="1"/>
</dbReference>
<gene>
    <name evidence="8" type="primary">dfp</name>
    <name evidence="3" type="synonym">coaBC</name>
    <name evidence="8" type="ORF">SBA5_430053</name>
</gene>
<dbReference type="EC" id="6.3.2.5" evidence="3"/>
<dbReference type="InterPro" id="IPR035929">
    <property type="entry name" value="CoaB-like_sf"/>
</dbReference>
<feature type="region of interest" description="Phosphopantothenate--cysteine ligase" evidence="3">
    <location>
        <begin position="191"/>
        <end position="440"/>
    </location>
</feature>
<dbReference type="GO" id="GO:0010181">
    <property type="term" value="F:FMN binding"/>
    <property type="evidence" value="ECO:0007669"/>
    <property type="project" value="UniProtKB-UniRule"/>
</dbReference>
<dbReference type="HAMAP" id="MF_02225">
    <property type="entry name" value="CoaBC"/>
    <property type="match status" value="1"/>
</dbReference>
<dbReference type="GO" id="GO:0004632">
    <property type="term" value="F:phosphopantothenate--cysteine ligase activity"/>
    <property type="evidence" value="ECO:0007669"/>
    <property type="project" value="UniProtKB-UniRule"/>
</dbReference>
<reference evidence="9" key="1">
    <citation type="submission" date="2018-02" db="EMBL/GenBank/DDBJ databases">
        <authorList>
            <person name="Hausmann B."/>
        </authorList>
    </citation>
    <scope>NUCLEOTIDE SEQUENCE [LARGE SCALE GENOMIC DNA]</scope>
    <source>
        <strain evidence="9">Peat soil MAG SbA5</strain>
    </source>
</reference>
<comment type="catalytic activity">
    <reaction evidence="3 4">
        <text>N-[(R)-4-phosphopantothenoyl]-L-cysteine + H(+) = (R)-4'-phosphopantetheine + CO2</text>
        <dbReference type="Rhea" id="RHEA:16793"/>
        <dbReference type="ChEBI" id="CHEBI:15378"/>
        <dbReference type="ChEBI" id="CHEBI:16526"/>
        <dbReference type="ChEBI" id="CHEBI:59458"/>
        <dbReference type="ChEBI" id="CHEBI:61723"/>
        <dbReference type="EC" id="4.1.1.36"/>
    </reaction>
</comment>